<dbReference type="InterPro" id="IPR014043">
    <property type="entry name" value="Acyl_transferase_dom"/>
</dbReference>
<dbReference type="SUPFAM" id="SSF52151">
    <property type="entry name" value="FabD/lysophospholipase-like"/>
    <property type="match status" value="1"/>
</dbReference>
<dbReference type="Gene3D" id="3.40.366.10">
    <property type="entry name" value="Malonyl-Coenzyme A Acyl Carrier Protein, domain 2"/>
    <property type="match status" value="1"/>
</dbReference>
<dbReference type="InterPro" id="IPR001227">
    <property type="entry name" value="Ac_transferase_dom_sf"/>
</dbReference>
<name>A0ABY6BM05_9GAMM</name>
<evidence type="ECO:0000259" key="3">
    <source>
        <dbReference type="SMART" id="SM00827"/>
    </source>
</evidence>
<dbReference type="PANTHER" id="PTHR43775">
    <property type="entry name" value="FATTY ACID SYNTHASE"/>
    <property type="match status" value="1"/>
</dbReference>
<protein>
    <submittedName>
        <fullName evidence="4">Acyltransferase domain-containing protein</fullName>
    </submittedName>
</protein>
<evidence type="ECO:0000313" key="5">
    <source>
        <dbReference type="Proteomes" id="UP001064632"/>
    </source>
</evidence>
<gene>
    <name evidence="4" type="ORF">N4264_13050</name>
</gene>
<reference evidence="4" key="1">
    <citation type="submission" date="2022-09" db="EMBL/GenBank/DDBJ databases">
        <title>Tahibacter sp. nov., isolated from a fresh water.</title>
        <authorList>
            <person name="Baek J.H."/>
            <person name="Lee J.K."/>
            <person name="Kim J.M."/>
            <person name="Jeon C.O."/>
        </authorList>
    </citation>
    <scope>NUCLEOTIDE SEQUENCE</scope>
    <source>
        <strain evidence="4">W38</strain>
    </source>
</reference>
<keyword evidence="4" id="KW-0012">Acyltransferase</keyword>
<dbReference type="GO" id="GO:0016746">
    <property type="term" value="F:acyltransferase activity"/>
    <property type="evidence" value="ECO:0007669"/>
    <property type="project" value="UniProtKB-KW"/>
</dbReference>
<organism evidence="4 5">
    <name type="scientific">Tahibacter amnicola</name>
    <dbReference type="NCBI Taxonomy" id="2976241"/>
    <lineage>
        <taxon>Bacteria</taxon>
        <taxon>Pseudomonadati</taxon>
        <taxon>Pseudomonadota</taxon>
        <taxon>Gammaproteobacteria</taxon>
        <taxon>Lysobacterales</taxon>
        <taxon>Rhodanobacteraceae</taxon>
        <taxon>Tahibacter</taxon>
    </lineage>
</organism>
<keyword evidence="1" id="KW-0596">Phosphopantetheine</keyword>
<evidence type="ECO:0000256" key="1">
    <source>
        <dbReference type="ARBA" id="ARBA00022450"/>
    </source>
</evidence>
<dbReference type="Pfam" id="PF00698">
    <property type="entry name" value="Acyl_transf_1"/>
    <property type="match status" value="1"/>
</dbReference>
<dbReference type="SMART" id="SM00827">
    <property type="entry name" value="PKS_AT"/>
    <property type="match status" value="1"/>
</dbReference>
<dbReference type="PANTHER" id="PTHR43775:SF37">
    <property type="entry name" value="SI:DKEY-61P9.11"/>
    <property type="match status" value="1"/>
</dbReference>
<keyword evidence="5" id="KW-1185">Reference proteome</keyword>
<proteinExistence type="predicted"/>
<dbReference type="EMBL" id="CP104694">
    <property type="protein sequence ID" value="UXI70522.1"/>
    <property type="molecule type" value="Genomic_DNA"/>
</dbReference>
<dbReference type="InterPro" id="IPR016035">
    <property type="entry name" value="Acyl_Trfase/lysoPLipase"/>
</dbReference>
<sequence>MSAPKTVFLFSGQGSQYYQMGRALFDVPGVFREQMLALDLIAQKRCGRSVIDAIYSAGKGEPFDRTLLTHPAIFMVEYAMAQHLIHAGVVPDMNLGASLGSFAAATVAGCMDVEEALITVIEQAKALEASCTGGGMIAVLANPALFEEPFLSAHSEIAGITFHSHFAVSAETAHLNAIERGLHDRGVAFQRLAVSFAFHSRWIDPAQERFNIHLKTLGLSRGQLPLVCCDQTTTISTLPEDYFWRVIRRPMQFRDTIAALEQQGTYRYIDVGPSGTMATFIKYAVARTSTSSTHATLSPFGNDQKNLAALTNSR</sequence>
<dbReference type="InterPro" id="IPR050091">
    <property type="entry name" value="PKS_NRPS_Biosynth_Enz"/>
</dbReference>
<keyword evidence="2" id="KW-0597">Phosphoprotein</keyword>
<evidence type="ECO:0000256" key="2">
    <source>
        <dbReference type="ARBA" id="ARBA00022553"/>
    </source>
</evidence>
<feature type="domain" description="Malonyl-CoA:ACP transacylase (MAT)" evidence="3">
    <location>
        <begin position="9"/>
        <end position="300"/>
    </location>
</feature>
<dbReference type="RefSeq" id="WP_261697470.1">
    <property type="nucleotide sequence ID" value="NZ_CP104694.1"/>
</dbReference>
<evidence type="ECO:0000313" key="4">
    <source>
        <dbReference type="EMBL" id="UXI70522.1"/>
    </source>
</evidence>
<keyword evidence="4" id="KW-0808">Transferase</keyword>
<dbReference type="Proteomes" id="UP001064632">
    <property type="component" value="Chromosome"/>
</dbReference>
<accession>A0ABY6BM05</accession>